<protein>
    <recommendedName>
        <fullName evidence="1">SUEL-type lectin domain-containing protein</fullName>
    </recommendedName>
</protein>
<evidence type="ECO:0000313" key="3">
    <source>
        <dbReference type="Proteomes" id="UP001217089"/>
    </source>
</evidence>
<keyword evidence="3" id="KW-1185">Reference proteome</keyword>
<evidence type="ECO:0000259" key="1">
    <source>
        <dbReference type="PROSITE" id="PS50228"/>
    </source>
</evidence>
<proteinExistence type="predicted"/>
<dbReference type="InterPro" id="IPR043159">
    <property type="entry name" value="Lectin_gal-bd_sf"/>
</dbReference>
<dbReference type="CDD" id="cd22827">
    <property type="entry name" value="Gal_Rha_Lectin_SUL-I-like"/>
    <property type="match status" value="2"/>
</dbReference>
<evidence type="ECO:0000313" key="2">
    <source>
        <dbReference type="EMBL" id="KAJ8313335.1"/>
    </source>
</evidence>
<dbReference type="Pfam" id="PF02140">
    <property type="entry name" value="SUEL_Lectin"/>
    <property type="match status" value="2"/>
</dbReference>
<sequence>IQTVGEGDKVSKGRQSIIFASTKDKGIQSTIICETFMGTIMCESGTISLVNASYGRSAGEEVCPHPSILTTSCDAENSLELSSACNGLSSCTLPSTNTVFGDPCPNTYKYLELAYKCINQGTQTVRICEHFTGMISCEVGTISITSASYGRSVGPEVCPHPSIQTTSCNATTSLSMVSSDCNGQSSCILTSSNSIFGDPCIVNCIDKMTGRVLYD</sequence>
<dbReference type="Proteomes" id="UP001217089">
    <property type="component" value="Unassembled WGS sequence"/>
</dbReference>
<dbReference type="PANTHER" id="PTHR46780">
    <property type="entry name" value="PROTEIN EVA-1"/>
    <property type="match status" value="1"/>
</dbReference>
<comment type="caution">
    <text evidence="2">The sequence shown here is derived from an EMBL/GenBank/DDBJ whole genome shotgun (WGS) entry which is preliminary data.</text>
</comment>
<feature type="domain" description="SUEL-type lectin" evidence="1">
    <location>
        <begin position="127"/>
        <end position="200"/>
    </location>
</feature>
<feature type="non-terminal residue" evidence="2">
    <location>
        <position position="1"/>
    </location>
</feature>
<dbReference type="InterPro" id="IPR000922">
    <property type="entry name" value="Lectin_gal-bd_dom"/>
</dbReference>
<dbReference type="PROSITE" id="PS50228">
    <property type="entry name" value="SUEL_LECTIN"/>
    <property type="match status" value="2"/>
</dbReference>
<name>A0ABQ9FCF8_TEGGR</name>
<gene>
    <name evidence="2" type="ORF">KUTeg_009121</name>
</gene>
<dbReference type="Gene3D" id="2.60.120.740">
    <property type="match status" value="2"/>
</dbReference>
<dbReference type="EMBL" id="JARBDR010000376">
    <property type="protein sequence ID" value="KAJ8313335.1"/>
    <property type="molecule type" value="Genomic_DNA"/>
</dbReference>
<accession>A0ABQ9FCF8</accession>
<feature type="domain" description="SUEL-type lectin" evidence="1">
    <location>
        <begin position="32"/>
        <end position="118"/>
    </location>
</feature>
<organism evidence="2 3">
    <name type="scientific">Tegillarca granosa</name>
    <name type="common">Malaysian cockle</name>
    <name type="synonym">Anadara granosa</name>
    <dbReference type="NCBI Taxonomy" id="220873"/>
    <lineage>
        <taxon>Eukaryota</taxon>
        <taxon>Metazoa</taxon>
        <taxon>Spiralia</taxon>
        <taxon>Lophotrochozoa</taxon>
        <taxon>Mollusca</taxon>
        <taxon>Bivalvia</taxon>
        <taxon>Autobranchia</taxon>
        <taxon>Pteriomorphia</taxon>
        <taxon>Arcoida</taxon>
        <taxon>Arcoidea</taxon>
        <taxon>Arcidae</taxon>
        <taxon>Tegillarca</taxon>
    </lineage>
</organism>
<reference evidence="2 3" key="1">
    <citation type="submission" date="2022-12" db="EMBL/GenBank/DDBJ databases">
        <title>Chromosome-level genome of Tegillarca granosa.</title>
        <authorList>
            <person name="Kim J."/>
        </authorList>
    </citation>
    <scope>NUCLEOTIDE SEQUENCE [LARGE SCALE GENOMIC DNA]</scope>
    <source>
        <strain evidence="2">Teg-2019</strain>
        <tissue evidence="2">Adductor muscle</tissue>
    </source>
</reference>